<name>A0ABD2JHE7_HETSC</name>
<evidence type="ECO:0000256" key="1">
    <source>
        <dbReference type="SAM" id="SignalP"/>
    </source>
</evidence>
<keyword evidence="1" id="KW-0732">Signal</keyword>
<evidence type="ECO:0000313" key="2">
    <source>
        <dbReference type="EMBL" id="KAL3090045.1"/>
    </source>
</evidence>
<feature type="chain" id="PRO_5044865519" description="Secreted protein" evidence="1">
    <location>
        <begin position="17"/>
        <end position="122"/>
    </location>
</feature>
<dbReference type="Proteomes" id="UP001620645">
    <property type="component" value="Unassembled WGS sequence"/>
</dbReference>
<comment type="caution">
    <text evidence="2">The sequence shown here is derived from an EMBL/GenBank/DDBJ whole genome shotgun (WGS) entry which is preliminary data.</text>
</comment>
<dbReference type="AlphaFoldDB" id="A0ABD2JHE7"/>
<organism evidence="2 3">
    <name type="scientific">Heterodera schachtii</name>
    <name type="common">Sugarbeet cyst nematode worm</name>
    <name type="synonym">Tylenchus schachtii</name>
    <dbReference type="NCBI Taxonomy" id="97005"/>
    <lineage>
        <taxon>Eukaryota</taxon>
        <taxon>Metazoa</taxon>
        <taxon>Ecdysozoa</taxon>
        <taxon>Nematoda</taxon>
        <taxon>Chromadorea</taxon>
        <taxon>Rhabditida</taxon>
        <taxon>Tylenchina</taxon>
        <taxon>Tylenchomorpha</taxon>
        <taxon>Tylenchoidea</taxon>
        <taxon>Heteroderidae</taxon>
        <taxon>Heteroderinae</taxon>
        <taxon>Heterodera</taxon>
    </lineage>
</organism>
<reference evidence="2 3" key="1">
    <citation type="submission" date="2024-10" db="EMBL/GenBank/DDBJ databases">
        <authorList>
            <person name="Kim D."/>
        </authorList>
    </citation>
    <scope>NUCLEOTIDE SEQUENCE [LARGE SCALE GENOMIC DNA]</scope>
    <source>
        <strain evidence="2">Taebaek</strain>
    </source>
</reference>
<evidence type="ECO:0008006" key="4">
    <source>
        <dbReference type="Google" id="ProtNLM"/>
    </source>
</evidence>
<proteinExistence type="predicted"/>
<protein>
    <recommendedName>
        <fullName evidence="4">Secreted protein</fullName>
    </recommendedName>
</protein>
<keyword evidence="3" id="KW-1185">Reference proteome</keyword>
<sequence>MLLLPAFLRLSVASSADNGNGRHFNLLCFSTIFCVLITNGQSLPLDPTNGRLFFAALLRDSDSLNTFLPPIGTGTPMYRFVGTADQIADMKKRRRDGYDRNCFFSPVQCMLMFKQQQQFEGR</sequence>
<dbReference type="EMBL" id="JBICCN010000143">
    <property type="protein sequence ID" value="KAL3090045.1"/>
    <property type="molecule type" value="Genomic_DNA"/>
</dbReference>
<accession>A0ABD2JHE7</accession>
<evidence type="ECO:0000313" key="3">
    <source>
        <dbReference type="Proteomes" id="UP001620645"/>
    </source>
</evidence>
<feature type="signal peptide" evidence="1">
    <location>
        <begin position="1"/>
        <end position="16"/>
    </location>
</feature>
<gene>
    <name evidence="2" type="ORF">niasHS_006497</name>
</gene>